<organism evidence="1 2">
    <name type="scientific">Brassica napus</name>
    <name type="common">Rape</name>
    <dbReference type="NCBI Taxonomy" id="3708"/>
    <lineage>
        <taxon>Eukaryota</taxon>
        <taxon>Viridiplantae</taxon>
        <taxon>Streptophyta</taxon>
        <taxon>Embryophyta</taxon>
        <taxon>Tracheophyta</taxon>
        <taxon>Spermatophyta</taxon>
        <taxon>Magnoliopsida</taxon>
        <taxon>eudicotyledons</taxon>
        <taxon>Gunneridae</taxon>
        <taxon>Pentapetalae</taxon>
        <taxon>rosids</taxon>
        <taxon>malvids</taxon>
        <taxon>Brassicales</taxon>
        <taxon>Brassicaceae</taxon>
        <taxon>Brassiceae</taxon>
        <taxon>Brassica</taxon>
    </lineage>
</organism>
<keyword evidence="2" id="KW-1185">Reference proteome</keyword>
<dbReference type="AlphaFoldDB" id="A0A078J4B0"/>
<dbReference type="EMBL" id="LK033943">
    <property type="protein sequence ID" value="CDY60989.1"/>
    <property type="molecule type" value="Genomic_DNA"/>
</dbReference>
<dbReference type="OMA" id="HRSMEAT"/>
<dbReference type="PaxDb" id="3708-A0A078J4B0"/>
<accession>A0A078J4B0</accession>
<gene>
    <name evidence="1" type="primary">BnaA03g56540D</name>
    <name evidence="1" type="ORF">GSBRNA2T00030378001</name>
</gene>
<evidence type="ECO:0000313" key="1">
    <source>
        <dbReference type="EMBL" id="CDY60989.1"/>
    </source>
</evidence>
<protein>
    <submittedName>
        <fullName evidence="1">BnaA03g56540D protein</fullName>
    </submittedName>
</protein>
<sequence length="319" mass="36071">MCLPIRIPFTLVLSYSLCKTLQTRRQQRRSSVSSGGWLPCRRRKLLLPSSWLFFAPVFHLLVGADMLGVLVDVSRRNPNSAPGRAISGGLRPLPGISARRQRLWSTASQRFRFWLSPLFSFMFYWRLSLWRGPVTSPELALGVLLRRRGFVHRSMEATALLREAPSSMAVSFSSTAASFHLPDSSHFCDCVLGPLVPISPLRFISFSSTLHRFEALKRNKGRLRFSYSGQGAICNSDLVCRVQVARRPGYGVHLCSQLSSQPVFVRMVWVGGLRIIVQVHPASWDFRGLATPMMARVFRQPRKRGERHPLVVPTIGREQ</sequence>
<dbReference type="Proteomes" id="UP000028999">
    <property type="component" value="Unassembled WGS sequence"/>
</dbReference>
<proteinExistence type="predicted"/>
<dbReference type="Gramene" id="CDY60989">
    <property type="protein sequence ID" value="CDY60989"/>
    <property type="gene ID" value="GSBRNA2T00030378001"/>
</dbReference>
<reference evidence="1 2" key="1">
    <citation type="journal article" date="2014" name="Science">
        <title>Plant genetics. Early allopolyploid evolution in the post-Neolithic Brassica napus oilseed genome.</title>
        <authorList>
            <person name="Chalhoub B."/>
            <person name="Denoeud F."/>
            <person name="Liu S."/>
            <person name="Parkin I.A."/>
            <person name="Tang H."/>
            <person name="Wang X."/>
            <person name="Chiquet J."/>
            <person name="Belcram H."/>
            <person name="Tong C."/>
            <person name="Samans B."/>
            <person name="Correa M."/>
            <person name="Da Silva C."/>
            <person name="Just J."/>
            <person name="Falentin C."/>
            <person name="Koh C.S."/>
            <person name="Le Clainche I."/>
            <person name="Bernard M."/>
            <person name="Bento P."/>
            <person name="Noel B."/>
            <person name="Labadie K."/>
            <person name="Alberti A."/>
            <person name="Charles M."/>
            <person name="Arnaud D."/>
            <person name="Guo H."/>
            <person name="Daviaud C."/>
            <person name="Alamery S."/>
            <person name="Jabbari K."/>
            <person name="Zhao M."/>
            <person name="Edger P.P."/>
            <person name="Chelaifa H."/>
            <person name="Tack D."/>
            <person name="Lassalle G."/>
            <person name="Mestiri I."/>
            <person name="Schnel N."/>
            <person name="Le Paslier M.C."/>
            <person name="Fan G."/>
            <person name="Renault V."/>
            <person name="Bayer P.E."/>
            <person name="Golicz A.A."/>
            <person name="Manoli S."/>
            <person name="Lee T.H."/>
            <person name="Thi V.H."/>
            <person name="Chalabi S."/>
            <person name="Hu Q."/>
            <person name="Fan C."/>
            <person name="Tollenaere R."/>
            <person name="Lu Y."/>
            <person name="Battail C."/>
            <person name="Shen J."/>
            <person name="Sidebottom C.H."/>
            <person name="Wang X."/>
            <person name="Canaguier A."/>
            <person name="Chauveau A."/>
            <person name="Berard A."/>
            <person name="Deniot G."/>
            <person name="Guan M."/>
            <person name="Liu Z."/>
            <person name="Sun F."/>
            <person name="Lim Y.P."/>
            <person name="Lyons E."/>
            <person name="Town C.D."/>
            <person name="Bancroft I."/>
            <person name="Wang X."/>
            <person name="Meng J."/>
            <person name="Ma J."/>
            <person name="Pires J.C."/>
            <person name="King G.J."/>
            <person name="Brunel D."/>
            <person name="Delourme R."/>
            <person name="Renard M."/>
            <person name="Aury J.M."/>
            <person name="Adams K.L."/>
            <person name="Batley J."/>
            <person name="Snowdon R.J."/>
            <person name="Tost J."/>
            <person name="Edwards D."/>
            <person name="Zhou Y."/>
            <person name="Hua W."/>
            <person name="Sharpe A.G."/>
            <person name="Paterson A.H."/>
            <person name="Guan C."/>
            <person name="Wincker P."/>
        </authorList>
    </citation>
    <scope>NUCLEOTIDE SEQUENCE [LARGE SCALE GENOMIC DNA]</scope>
    <source>
        <strain evidence="2">cv. Darmor-bzh</strain>
    </source>
</reference>
<name>A0A078J4B0_BRANA</name>
<evidence type="ECO:0000313" key="2">
    <source>
        <dbReference type="Proteomes" id="UP000028999"/>
    </source>
</evidence>